<gene>
    <name evidence="2" type="ORF">SEMRO_2513_G329850.1</name>
</gene>
<evidence type="ECO:0000313" key="3">
    <source>
        <dbReference type="Proteomes" id="UP001153069"/>
    </source>
</evidence>
<evidence type="ECO:0000313" key="2">
    <source>
        <dbReference type="EMBL" id="CAB9529468.1"/>
    </source>
</evidence>
<feature type="compositionally biased region" description="Basic and acidic residues" evidence="1">
    <location>
        <begin position="66"/>
        <end position="77"/>
    </location>
</feature>
<feature type="compositionally biased region" description="Low complexity" evidence="1">
    <location>
        <begin position="49"/>
        <end position="60"/>
    </location>
</feature>
<protein>
    <submittedName>
        <fullName evidence="2">Uncharacterized protein</fullName>
    </submittedName>
</protein>
<dbReference type="Proteomes" id="UP001153069">
    <property type="component" value="Unassembled WGS sequence"/>
</dbReference>
<sequence length="171" mass="19089">DRAPPSSISSNKARHDSDGNHDKKPPAKKTTKKSSKKQAPRASFPSTSDDAPVTPVAPDDVGNEPAHSEEKKAKEVDPSGGEEQNDMTETDKAFFRSMAIYGEEEARNLTRRMYPEAISIVMRHHHYIDPAGAYSNDLNPQRLTGNLYYKSMKLNSRDREVLTPFFSNDVP</sequence>
<dbReference type="AlphaFoldDB" id="A0A9N8I048"/>
<feature type="compositionally biased region" description="Basic residues" evidence="1">
    <location>
        <begin position="26"/>
        <end position="39"/>
    </location>
</feature>
<feature type="compositionally biased region" description="Basic and acidic residues" evidence="1">
    <location>
        <begin position="13"/>
        <end position="25"/>
    </location>
</feature>
<feature type="region of interest" description="Disordered" evidence="1">
    <location>
        <begin position="1"/>
        <end position="91"/>
    </location>
</feature>
<reference evidence="2" key="1">
    <citation type="submission" date="2020-06" db="EMBL/GenBank/DDBJ databases">
        <authorList>
            <consortium name="Plant Systems Biology data submission"/>
        </authorList>
    </citation>
    <scope>NUCLEOTIDE SEQUENCE</scope>
    <source>
        <strain evidence="2">D6</strain>
    </source>
</reference>
<keyword evidence="3" id="KW-1185">Reference proteome</keyword>
<feature type="compositionally biased region" description="Polar residues" evidence="1">
    <location>
        <begin position="1"/>
        <end position="11"/>
    </location>
</feature>
<evidence type="ECO:0000256" key="1">
    <source>
        <dbReference type="SAM" id="MobiDB-lite"/>
    </source>
</evidence>
<accession>A0A9N8I048</accession>
<feature type="non-terminal residue" evidence="2">
    <location>
        <position position="1"/>
    </location>
</feature>
<name>A0A9N8I048_9STRA</name>
<dbReference type="EMBL" id="CAICTM010002511">
    <property type="protein sequence ID" value="CAB9529468.1"/>
    <property type="molecule type" value="Genomic_DNA"/>
</dbReference>
<organism evidence="2 3">
    <name type="scientific">Seminavis robusta</name>
    <dbReference type="NCBI Taxonomy" id="568900"/>
    <lineage>
        <taxon>Eukaryota</taxon>
        <taxon>Sar</taxon>
        <taxon>Stramenopiles</taxon>
        <taxon>Ochrophyta</taxon>
        <taxon>Bacillariophyta</taxon>
        <taxon>Bacillariophyceae</taxon>
        <taxon>Bacillariophycidae</taxon>
        <taxon>Naviculales</taxon>
        <taxon>Naviculaceae</taxon>
        <taxon>Seminavis</taxon>
    </lineage>
</organism>
<comment type="caution">
    <text evidence="2">The sequence shown here is derived from an EMBL/GenBank/DDBJ whole genome shotgun (WGS) entry which is preliminary data.</text>
</comment>
<proteinExistence type="predicted"/>